<dbReference type="Pfam" id="PF00535">
    <property type="entry name" value="Glycos_transf_2"/>
    <property type="match status" value="1"/>
</dbReference>
<keyword evidence="3" id="KW-1185">Reference proteome</keyword>
<dbReference type="Proteomes" id="UP001060414">
    <property type="component" value="Chromosome"/>
</dbReference>
<accession>A0ABY5ZUJ7</accession>
<dbReference type="RefSeq" id="WP_260749906.1">
    <property type="nucleotide sequence ID" value="NZ_CP092109.1"/>
</dbReference>
<dbReference type="PANTHER" id="PTHR43685">
    <property type="entry name" value="GLYCOSYLTRANSFERASE"/>
    <property type="match status" value="1"/>
</dbReference>
<dbReference type="SUPFAM" id="SSF53448">
    <property type="entry name" value="Nucleotide-diphospho-sugar transferases"/>
    <property type="match status" value="1"/>
</dbReference>
<dbReference type="EMBL" id="CP092109">
    <property type="protein sequence ID" value="UWZ81530.1"/>
    <property type="molecule type" value="Genomic_DNA"/>
</dbReference>
<dbReference type="PANTHER" id="PTHR43685:SF2">
    <property type="entry name" value="GLYCOSYLTRANSFERASE 2-LIKE DOMAIN-CONTAINING PROTEIN"/>
    <property type="match status" value="1"/>
</dbReference>
<evidence type="ECO:0000313" key="2">
    <source>
        <dbReference type="EMBL" id="UWZ81530.1"/>
    </source>
</evidence>
<dbReference type="InterPro" id="IPR050834">
    <property type="entry name" value="Glycosyltransf_2"/>
</dbReference>
<name>A0ABY5ZUJ7_9BACT</name>
<dbReference type="Gene3D" id="3.90.550.10">
    <property type="entry name" value="Spore Coat Polysaccharide Biosynthesis Protein SpsA, Chain A"/>
    <property type="match status" value="1"/>
</dbReference>
<protein>
    <submittedName>
        <fullName evidence="2">Glycosyltransferase family 2 protein</fullName>
    </submittedName>
</protein>
<gene>
    <name evidence="2" type="ORF">L9S41_09060</name>
</gene>
<dbReference type="CDD" id="cd00761">
    <property type="entry name" value="Glyco_tranf_GTA_type"/>
    <property type="match status" value="1"/>
</dbReference>
<organism evidence="2 3">
    <name type="scientific">Geoalkalibacter halelectricus</name>
    <dbReference type="NCBI Taxonomy" id="2847045"/>
    <lineage>
        <taxon>Bacteria</taxon>
        <taxon>Pseudomonadati</taxon>
        <taxon>Thermodesulfobacteriota</taxon>
        <taxon>Desulfuromonadia</taxon>
        <taxon>Desulfuromonadales</taxon>
        <taxon>Geoalkalibacteraceae</taxon>
        <taxon>Geoalkalibacter</taxon>
    </lineage>
</organism>
<evidence type="ECO:0000313" key="3">
    <source>
        <dbReference type="Proteomes" id="UP001060414"/>
    </source>
</evidence>
<dbReference type="InterPro" id="IPR001173">
    <property type="entry name" value="Glyco_trans_2-like"/>
</dbReference>
<proteinExistence type="predicted"/>
<reference evidence="2" key="1">
    <citation type="journal article" date="2022" name="Environ. Microbiol.">
        <title>Geoalkalibacter halelectricus SAP #1 sp. nov. possessing extracellular electron transfer and mineral#reducing capabilities from a haloalkaline environment.</title>
        <authorList>
            <person name="Yadav S."/>
            <person name="Singh R."/>
            <person name="Sundharam S.S."/>
            <person name="Chaudhary S."/>
            <person name="Krishnamurthi S."/>
            <person name="Patil S.A."/>
        </authorList>
    </citation>
    <scope>NUCLEOTIDE SEQUENCE</scope>
    <source>
        <strain evidence="2">SAP-1</strain>
    </source>
</reference>
<feature type="domain" description="Glycosyltransferase 2-like" evidence="1">
    <location>
        <begin position="5"/>
        <end position="141"/>
    </location>
</feature>
<sequence length="304" mass="34986">MLLDIVICTYNRGNYLSKCLESLLNQVQSFENVGLFVVDNNSTDNTKKVVEGFQQKVTKVRYVSCLKQGLGFARNKAIEECNAEWLAFIDDDAYAEKNWLENILRIIHEGKFDAFGGVYYPWYAEGKVPWFKDCYETNDTWMPPGDEFRLTQGYFSGGNSVFNVGKLRAAGGFPVGIGMNGNFVGYGEEVATQRTMAINGSRLGFSRRLIIHHLVPMRKQRWQWAWKRSFASGRDFWAIYSKETTRENLFFYIKSSLFNTFRVTAMSLKLFLSGNHNFKCLLYESGKFAYISGLIFGYCQMEKL</sequence>
<dbReference type="InterPro" id="IPR029044">
    <property type="entry name" value="Nucleotide-diphossugar_trans"/>
</dbReference>
<evidence type="ECO:0000259" key="1">
    <source>
        <dbReference type="Pfam" id="PF00535"/>
    </source>
</evidence>